<sequence>MSYTDLPDLNSIDLITILRALADPIRLEIVQHLYVNGEANCTALIGSRPKSTMSHHFQVLRESGILRTQIQGVQHRNTLRLEDLEKRFPGLLQTILSNTPS</sequence>
<dbReference type="InterPro" id="IPR036388">
    <property type="entry name" value="WH-like_DNA-bd_sf"/>
</dbReference>
<proteinExistence type="predicted"/>
<dbReference type="Pfam" id="PF12840">
    <property type="entry name" value="HTH_20"/>
    <property type="match status" value="1"/>
</dbReference>
<dbReference type="RefSeq" id="WP_141461254.1">
    <property type="nucleotide sequence ID" value="NZ_CP038141.1"/>
</dbReference>
<evidence type="ECO:0000313" key="3">
    <source>
        <dbReference type="Proteomes" id="UP000316313"/>
    </source>
</evidence>
<protein>
    <submittedName>
        <fullName evidence="2">ArsR family transcriptional regulator</fullName>
    </submittedName>
</protein>
<dbReference type="Proteomes" id="UP000316313">
    <property type="component" value="Chromosome"/>
</dbReference>
<dbReference type="KEGG" id="ssam:E3D00_07195"/>
<dbReference type="OrthoDB" id="7192471at2"/>
<gene>
    <name evidence="2" type="ORF">E3D00_07195</name>
</gene>
<dbReference type="PRINTS" id="PR00778">
    <property type="entry name" value="HTHARSR"/>
</dbReference>
<dbReference type="SMART" id="SM00418">
    <property type="entry name" value="HTH_ARSR"/>
    <property type="match status" value="1"/>
</dbReference>
<accession>A0A4Y6UID8</accession>
<dbReference type="InterPro" id="IPR001845">
    <property type="entry name" value="HTH_ArsR_DNA-bd_dom"/>
</dbReference>
<evidence type="ECO:0000259" key="1">
    <source>
        <dbReference type="SMART" id="SM00418"/>
    </source>
</evidence>
<dbReference type="GO" id="GO:0003700">
    <property type="term" value="F:DNA-binding transcription factor activity"/>
    <property type="evidence" value="ECO:0007669"/>
    <property type="project" value="InterPro"/>
</dbReference>
<feature type="domain" description="HTH arsR-type" evidence="1">
    <location>
        <begin position="16"/>
        <end position="93"/>
    </location>
</feature>
<dbReference type="InterPro" id="IPR011991">
    <property type="entry name" value="ArsR-like_HTH"/>
</dbReference>
<dbReference type="InterPro" id="IPR036390">
    <property type="entry name" value="WH_DNA-bd_sf"/>
</dbReference>
<dbReference type="Gene3D" id="1.10.10.10">
    <property type="entry name" value="Winged helix-like DNA-binding domain superfamily/Winged helix DNA-binding domain"/>
    <property type="match status" value="1"/>
</dbReference>
<dbReference type="AlphaFoldDB" id="A0A4Y6UID8"/>
<keyword evidence="3" id="KW-1185">Reference proteome</keyword>
<dbReference type="EMBL" id="CP038141">
    <property type="protein sequence ID" value="QDH17369.1"/>
    <property type="molecule type" value="Genomic_DNA"/>
</dbReference>
<dbReference type="SUPFAM" id="SSF46785">
    <property type="entry name" value="Winged helix' DNA-binding domain"/>
    <property type="match status" value="1"/>
</dbReference>
<name>A0A4Y6UID8_9PROT</name>
<reference evidence="2 3" key="1">
    <citation type="submission" date="2019-03" db="EMBL/GenBank/DDBJ databases">
        <title>The complete genome sequence of Swingsia samuiensis NBRC107927(T).</title>
        <authorList>
            <person name="Chua K.-O."/>
            <person name="Chan K.-G."/>
            <person name="See-Too W.-S."/>
        </authorList>
    </citation>
    <scope>NUCLEOTIDE SEQUENCE [LARGE SCALE GENOMIC DNA]</scope>
    <source>
        <strain evidence="2 3">AH83</strain>
    </source>
</reference>
<organism evidence="2 3">
    <name type="scientific">Swingsia samuiensis</name>
    <dbReference type="NCBI Taxonomy" id="1293412"/>
    <lineage>
        <taxon>Bacteria</taxon>
        <taxon>Pseudomonadati</taxon>
        <taxon>Pseudomonadota</taxon>
        <taxon>Alphaproteobacteria</taxon>
        <taxon>Acetobacterales</taxon>
        <taxon>Acetobacteraceae</taxon>
        <taxon>Swingsia</taxon>
    </lineage>
</organism>
<evidence type="ECO:0000313" key="2">
    <source>
        <dbReference type="EMBL" id="QDH17369.1"/>
    </source>
</evidence>
<dbReference type="CDD" id="cd00090">
    <property type="entry name" value="HTH_ARSR"/>
    <property type="match status" value="1"/>
</dbReference>